<dbReference type="OrthoDB" id="449062at2759"/>
<keyword evidence="1" id="KW-0677">Repeat</keyword>
<comment type="caution">
    <text evidence="2">The sequence shown here is derived from an EMBL/GenBank/DDBJ whole genome shotgun (WGS) entry which is preliminary data.</text>
</comment>
<dbReference type="PANTHER" id="PTHR22895">
    <property type="entry name" value="ARMADILLO REPEAT-CONTAINING PROTEIN 6"/>
    <property type="match status" value="1"/>
</dbReference>
<accession>A0A0M0K1M0</accession>
<dbReference type="InterPro" id="IPR011989">
    <property type="entry name" value="ARM-like"/>
</dbReference>
<evidence type="ECO:0000256" key="1">
    <source>
        <dbReference type="ARBA" id="ARBA00022737"/>
    </source>
</evidence>
<dbReference type="Proteomes" id="UP000037460">
    <property type="component" value="Unassembled WGS sequence"/>
</dbReference>
<evidence type="ECO:0000313" key="3">
    <source>
        <dbReference type="Proteomes" id="UP000037460"/>
    </source>
</evidence>
<dbReference type="SUPFAM" id="SSF48371">
    <property type="entry name" value="ARM repeat"/>
    <property type="match status" value="1"/>
</dbReference>
<gene>
    <name evidence="2" type="ORF">Ctob_006514</name>
</gene>
<dbReference type="Gene3D" id="1.25.10.10">
    <property type="entry name" value="Leucine-rich Repeat Variant"/>
    <property type="match status" value="2"/>
</dbReference>
<sequence length="558" mass="59549">MGLRPTAGAYHTDEKKESALYARISQETFDEVVKENVDDLAMEPEEALADAIQQFESQGVNLSNIVKRVPGGDPSDDPAVIVGLRALKAALETAADEGEEEELELAFGGGKMKLHFIRVDAERSIALAEAAAQIRTALQKEKEAMALIVLEGAVDALVSSALAVMHTPAALTPILESLAVVLGDPEAREQLGVRGIAALSALLRRHPEDAGVARGGFLACRAAMLVHETHRQQFVASAKLLRIIAPALKHFIDQPATFLSACAALRTTTLSDDARARTSKGLEHAKAAVELKLLPVLLNAAKDPKYAETPAHLAELLATLSRMAVTDQICSALAELESLPLAIGALAAHMTDAAVAKQACFFLASISGNDSCKQQIVAGHGHVAIVQAMHLHPNNVSMQTDAVSALGAMSLRQPENCEAIAEVGGLAAIVQAFTQHVSNPRMQGKGPLAVRNLISRNPEHIAMFVELGVEAPLRQVMGTHPDGAVHNAAKAALRELHLKVDLKEEWQGTLEDHKILDNGDPEGENHWDKWLETPVAQAAIRQEMEEAGVVPDAYLDAL</sequence>
<evidence type="ECO:0000313" key="2">
    <source>
        <dbReference type="EMBL" id="KOO32705.1"/>
    </source>
</evidence>
<dbReference type="InterPro" id="IPR016024">
    <property type="entry name" value="ARM-type_fold"/>
</dbReference>
<dbReference type="AlphaFoldDB" id="A0A0M0K1M0"/>
<organism evidence="2 3">
    <name type="scientific">Chrysochromulina tobinii</name>
    <dbReference type="NCBI Taxonomy" id="1460289"/>
    <lineage>
        <taxon>Eukaryota</taxon>
        <taxon>Haptista</taxon>
        <taxon>Haptophyta</taxon>
        <taxon>Prymnesiophyceae</taxon>
        <taxon>Prymnesiales</taxon>
        <taxon>Chrysochromulinaceae</taxon>
        <taxon>Chrysochromulina</taxon>
    </lineage>
</organism>
<name>A0A0M0K1M0_9EUKA</name>
<reference evidence="3" key="1">
    <citation type="journal article" date="2015" name="PLoS Genet.">
        <title>Genome Sequence and Transcriptome Analyses of Chrysochromulina tobin: Metabolic Tools for Enhanced Algal Fitness in the Prominent Order Prymnesiales (Haptophyceae).</title>
        <authorList>
            <person name="Hovde B.T."/>
            <person name="Deodato C.R."/>
            <person name="Hunsperger H.M."/>
            <person name="Ryken S.A."/>
            <person name="Yost W."/>
            <person name="Jha R.K."/>
            <person name="Patterson J."/>
            <person name="Monnat R.J. Jr."/>
            <person name="Barlow S.B."/>
            <person name="Starkenburg S.R."/>
            <person name="Cattolico R.A."/>
        </authorList>
    </citation>
    <scope>NUCLEOTIDE SEQUENCE</scope>
    <source>
        <strain evidence="3">CCMP291</strain>
    </source>
</reference>
<dbReference type="PANTHER" id="PTHR22895:SF0">
    <property type="entry name" value="ARMADILLO REPEAT-CONTAINING PROTEIN 6"/>
    <property type="match status" value="1"/>
</dbReference>
<protein>
    <submittedName>
        <fullName evidence="2">Armadillo repeat-containing protein 6-like protein</fullName>
    </submittedName>
</protein>
<keyword evidence="3" id="KW-1185">Reference proteome</keyword>
<dbReference type="EMBL" id="JWZX01001702">
    <property type="protein sequence ID" value="KOO32705.1"/>
    <property type="molecule type" value="Genomic_DNA"/>
</dbReference>
<proteinExistence type="predicted"/>